<organism evidence="2 3">
    <name type="scientific">Streptomyces minutiscleroticus</name>
    <dbReference type="NCBI Taxonomy" id="68238"/>
    <lineage>
        <taxon>Bacteria</taxon>
        <taxon>Bacillati</taxon>
        <taxon>Actinomycetota</taxon>
        <taxon>Actinomycetes</taxon>
        <taxon>Kitasatosporales</taxon>
        <taxon>Streptomycetaceae</taxon>
        <taxon>Streptomyces</taxon>
    </lineage>
</organism>
<comment type="caution">
    <text evidence="2">The sequence shown here is derived from an EMBL/GenBank/DDBJ whole genome shotgun (WGS) entry which is preliminary data.</text>
</comment>
<feature type="region of interest" description="Disordered" evidence="1">
    <location>
        <begin position="85"/>
        <end position="107"/>
    </location>
</feature>
<keyword evidence="3" id="KW-1185">Reference proteome</keyword>
<accession>A0A918UA50</accession>
<evidence type="ECO:0000313" key="2">
    <source>
        <dbReference type="EMBL" id="GGY15185.1"/>
    </source>
</evidence>
<evidence type="ECO:0000313" key="3">
    <source>
        <dbReference type="Proteomes" id="UP000619244"/>
    </source>
</evidence>
<gene>
    <name evidence="2" type="ORF">GCM10010358_78950</name>
</gene>
<proteinExistence type="predicted"/>
<reference evidence="2" key="2">
    <citation type="submission" date="2020-09" db="EMBL/GenBank/DDBJ databases">
        <authorList>
            <person name="Sun Q."/>
            <person name="Ohkuma M."/>
        </authorList>
    </citation>
    <scope>NUCLEOTIDE SEQUENCE</scope>
    <source>
        <strain evidence="2">JCM 4790</strain>
    </source>
</reference>
<evidence type="ECO:0000256" key="1">
    <source>
        <dbReference type="SAM" id="MobiDB-lite"/>
    </source>
</evidence>
<reference evidence="2" key="1">
    <citation type="journal article" date="2014" name="Int. J. Syst. Evol. Microbiol.">
        <title>Complete genome sequence of Corynebacterium casei LMG S-19264T (=DSM 44701T), isolated from a smear-ripened cheese.</title>
        <authorList>
            <consortium name="US DOE Joint Genome Institute (JGI-PGF)"/>
            <person name="Walter F."/>
            <person name="Albersmeier A."/>
            <person name="Kalinowski J."/>
            <person name="Ruckert C."/>
        </authorList>
    </citation>
    <scope>NUCLEOTIDE SEQUENCE</scope>
    <source>
        <strain evidence="2">JCM 4790</strain>
    </source>
</reference>
<dbReference type="AlphaFoldDB" id="A0A918UA50"/>
<protein>
    <submittedName>
        <fullName evidence="2">Uncharacterized protein</fullName>
    </submittedName>
</protein>
<sequence>MTRYERSRTKQYAVAASGQWTDEEEGRRRLPAGEVHAWEQGLNQTVCGLSLSRSRLTRFPHVTWQDTFPESGGAADRVQRQCPRCASVAGRRGSDARPRWQRTDPRP</sequence>
<dbReference type="RefSeq" id="WP_190195076.1">
    <property type="nucleotide sequence ID" value="NZ_BMVU01000099.1"/>
</dbReference>
<dbReference type="Proteomes" id="UP000619244">
    <property type="component" value="Unassembled WGS sequence"/>
</dbReference>
<feature type="compositionally biased region" description="Basic and acidic residues" evidence="1">
    <location>
        <begin position="92"/>
        <end position="107"/>
    </location>
</feature>
<dbReference type="EMBL" id="BMVU01000099">
    <property type="protein sequence ID" value="GGY15185.1"/>
    <property type="molecule type" value="Genomic_DNA"/>
</dbReference>
<feature type="region of interest" description="Disordered" evidence="1">
    <location>
        <begin position="1"/>
        <end position="26"/>
    </location>
</feature>
<name>A0A918UA50_9ACTN</name>